<gene>
    <name evidence="1" type="ORF">Adu01nite_30060</name>
</gene>
<reference evidence="1 2" key="1">
    <citation type="submission" date="2021-01" db="EMBL/GenBank/DDBJ databases">
        <title>Whole genome shotgun sequence of Actinoplanes durhamensis NBRC 14914.</title>
        <authorList>
            <person name="Komaki H."/>
            <person name="Tamura T."/>
        </authorList>
    </citation>
    <scope>NUCLEOTIDE SEQUENCE [LARGE SCALE GENOMIC DNA]</scope>
    <source>
        <strain evidence="1 2">NBRC 14914</strain>
    </source>
</reference>
<proteinExistence type="predicted"/>
<comment type="caution">
    <text evidence="1">The sequence shown here is derived from an EMBL/GenBank/DDBJ whole genome shotgun (WGS) entry which is preliminary data.</text>
</comment>
<dbReference type="Proteomes" id="UP000637628">
    <property type="component" value="Unassembled WGS sequence"/>
</dbReference>
<name>A0ABQ3YVT3_9ACTN</name>
<sequence>MTIDTEPDLSVFVLNRLDEHLAAMRDVRERLRPAGPVGLGTRRLIALESITIAEHYAAELTRVLSD</sequence>
<keyword evidence="2" id="KW-1185">Reference proteome</keyword>
<evidence type="ECO:0000313" key="2">
    <source>
        <dbReference type="Proteomes" id="UP000637628"/>
    </source>
</evidence>
<organism evidence="1 2">
    <name type="scientific">Paractinoplanes durhamensis</name>
    <dbReference type="NCBI Taxonomy" id="113563"/>
    <lineage>
        <taxon>Bacteria</taxon>
        <taxon>Bacillati</taxon>
        <taxon>Actinomycetota</taxon>
        <taxon>Actinomycetes</taxon>
        <taxon>Micromonosporales</taxon>
        <taxon>Micromonosporaceae</taxon>
        <taxon>Paractinoplanes</taxon>
    </lineage>
</organism>
<accession>A0ABQ3YVT3</accession>
<dbReference type="RefSeq" id="WP_203727431.1">
    <property type="nucleotide sequence ID" value="NZ_BAAATX010000005.1"/>
</dbReference>
<dbReference type="EMBL" id="BOML01000025">
    <property type="protein sequence ID" value="GIE01656.1"/>
    <property type="molecule type" value="Genomic_DNA"/>
</dbReference>
<evidence type="ECO:0000313" key="1">
    <source>
        <dbReference type="EMBL" id="GIE01656.1"/>
    </source>
</evidence>
<protein>
    <submittedName>
        <fullName evidence="1">Uncharacterized protein</fullName>
    </submittedName>
</protein>